<evidence type="ECO:0000313" key="2">
    <source>
        <dbReference type="Proteomes" id="UP001162992"/>
    </source>
</evidence>
<comment type="caution">
    <text evidence="1">The sequence shown here is derived from an EMBL/GenBank/DDBJ whole genome shotgun (WGS) entry which is preliminary data.</text>
</comment>
<keyword evidence="2" id="KW-1185">Reference proteome</keyword>
<gene>
    <name evidence="1" type="ORF">O6H91_13G027000</name>
</gene>
<accession>A0ACC2BT43</accession>
<name>A0ACC2BT43_DIPCM</name>
<dbReference type="EMBL" id="CM055104">
    <property type="protein sequence ID" value="KAJ7532949.1"/>
    <property type="molecule type" value="Genomic_DNA"/>
</dbReference>
<organism evidence="1 2">
    <name type="scientific">Diphasiastrum complanatum</name>
    <name type="common">Issler's clubmoss</name>
    <name type="synonym">Lycopodium complanatum</name>
    <dbReference type="NCBI Taxonomy" id="34168"/>
    <lineage>
        <taxon>Eukaryota</taxon>
        <taxon>Viridiplantae</taxon>
        <taxon>Streptophyta</taxon>
        <taxon>Embryophyta</taxon>
        <taxon>Tracheophyta</taxon>
        <taxon>Lycopodiopsida</taxon>
        <taxon>Lycopodiales</taxon>
        <taxon>Lycopodiaceae</taxon>
        <taxon>Lycopodioideae</taxon>
        <taxon>Diphasiastrum</taxon>
    </lineage>
</organism>
<dbReference type="Proteomes" id="UP001162992">
    <property type="component" value="Chromosome 13"/>
</dbReference>
<evidence type="ECO:0000313" key="1">
    <source>
        <dbReference type="EMBL" id="KAJ7532949.1"/>
    </source>
</evidence>
<sequence length="119" mass="13658">MKKCQEPHPQITNKHMRWVPPLSTKCKHVIKHSWQKYSIFLLLFKSLWIARVASNPTIETITLSGKGAQHMHYIGLTKLSSNKAQPSKHYPSTFTIQCTQKVCTKNEMQAITTNSHSKL</sequence>
<protein>
    <submittedName>
        <fullName evidence="1">Uncharacterized protein</fullName>
    </submittedName>
</protein>
<proteinExistence type="predicted"/>
<reference evidence="2" key="1">
    <citation type="journal article" date="2024" name="Proc. Natl. Acad. Sci. U.S.A.">
        <title>Extraordinary preservation of gene collinearity over three hundred million years revealed in homosporous lycophytes.</title>
        <authorList>
            <person name="Li C."/>
            <person name="Wickell D."/>
            <person name="Kuo L.Y."/>
            <person name="Chen X."/>
            <person name="Nie B."/>
            <person name="Liao X."/>
            <person name="Peng D."/>
            <person name="Ji J."/>
            <person name="Jenkins J."/>
            <person name="Williams M."/>
            <person name="Shu S."/>
            <person name="Plott C."/>
            <person name="Barry K."/>
            <person name="Rajasekar S."/>
            <person name="Grimwood J."/>
            <person name="Han X."/>
            <person name="Sun S."/>
            <person name="Hou Z."/>
            <person name="He W."/>
            <person name="Dai G."/>
            <person name="Sun C."/>
            <person name="Schmutz J."/>
            <person name="Leebens-Mack J.H."/>
            <person name="Li F.W."/>
            <person name="Wang L."/>
        </authorList>
    </citation>
    <scope>NUCLEOTIDE SEQUENCE [LARGE SCALE GENOMIC DNA]</scope>
    <source>
        <strain evidence="2">cv. PW_Plant_1</strain>
    </source>
</reference>